<reference evidence="6" key="1">
    <citation type="journal article" date="2019" name="Int. J. Syst. Evol. Microbiol.">
        <title>The Global Catalogue of Microorganisms (GCM) 10K type strain sequencing project: providing services to taxonomists for standard genome sequencing and annotation.</title>
        <authorList>
            <consortium name="The Broad Institute Genomics Platform"/>
            <consortium name="The Broad Institute Genome Sequencing Center for Infectious Disease"/>
            <person name="Wu L."/>
            <person name="Ma J."/>
        </authorList>
    </citation>
    <scope>NUCLEOTIDE SEQUENCE [LARGE SCALE GENOMIC DNA]</scope>
    <source>
        <strain evidence="6">PJ61</strain>
    </source>
</reference>
<dbReference type="Pfam" id="PF03816">
    <property type="entry name" value="LytR_cpsA_psr"/>
    <property type="match status" value="1"/>
</dbReference>
<dbReference type="Gene3D" id="3.40.630.190">
    <property type="entry name" value="LCP protein"/>
    <property type="match status" value="1"/>
</dbReference>
<feature type="domain" description="Cell envelope-related transcriptional attenuator" evidence="4">
    <location>
        <begin position="145"/>
        <end position="289"/>
    </location>
</feature>
<dbReference type="RefSeq" id="WP_286398822.1">
    <property type="nucleotide sequence ID" value="NZ_JBHSDQ010000001.1"/>
</dbReference>
<comment type="caution">
    <text evidence="5">The sequence shown here is derived from an EMBL/GenBank/DDBJ whole genome shotgun (WGS) entry which is preliminary data.</text>
</comment>
<comment type="similarity">
    <text evidence="1">Belongs to the LytR/CpsA/Psr (LCP) family.</text>
</comment>
<dbReference type="PANTHER" id="PTHR33392:SF6">
    <property type="entry name" value="POLYISOPRENYL-TEICHOIC ACID--PEPTIDOGLYCAN TEICHOIC ACID TRANSFERASE TAGU"/>
    <property type="match status" value="1"/>
</dbReference>
<dbReference type="Proteomes" id="UP001595778">
    <property type="component" value="Unassembled WGS sequence"/>
</dbReference>
<protein>
    <submittedName>
        <fullName evidence="5">LCP family protein</fullName>
    </submittedName>
</protein>
<dbReference type="EMBL" id="JBHSDQ010000001">
    <property type="protein sequence ID" value="MFC4395343.1"/>
    <property type="molecule type" value="Genomic_DNA"/>
</dbReference>
<keyword evidence="3" id="KW-1133">Transmembrane helix</keyword>
<evidence type="ECO:0000313" key="6">
    <source>
        <dbReference type="Proteomes" id="UP001595778"/>
    </source>
</evidence>
<feature type="region of interest" description="Disordered" evidence="2">
    <location>
        <begin position="69"/>
        <end position="108"/>
    </location>
</feature>
<evidence type="ECO:0000256" key="2">
    <source>
        <dbReference type="SAM" id="MobiDB-lite"/>
    </source>
</evidence>
<organism evidence="5 6">
    <name type="scientific">Arthrobacter sedimenti</name>
    <dbReference type="NCBI Taxonomy" id="2694931"/>
    <lineage>
        <taxon>Bacteria</taxon>
        <taxon>Bacillati</taxon>
        <taxon>Actinomycetota</taxon>
        <taxon>Actinomycetes</taxon>
        <taxon>Micrococcales</taxon>
        <taxon>Micrococcaceae</taxon>
        <taxon>Arthrobacter</taxon>
    </lineage>
</organism>
<keyword evidence="3" id="KW-0472">Membrane</keyword>
<feature type="compositionally biased region" description="Pro residues" evidence="2">
    <location>
        <begin position="81"/>
        <end position="108"/>
    </location>
</feature>
<evidence type="ECO:0000256" key="1">
    <source>
        <dbReference type="ARBA" id="ARBA00006068"/>
    </source>
</evidence>
<feature type="compositionally biased region" description="Low complexity" evidence="2">
    <location>
        <begin position="1"/>
        <end position="10"/>
    </location>
</feature>
<dbReference type="InterPro" id="IPR050922">
    <property type="entry name" value="LytR/CpsA/Psr_CW_biosynth"/>
</dbReference>
<keyword evidence="3" id="KW-0812">Transmembrane</keyword>
<sequence length="382" mass="39627">MSIPGGSDPSGPGGPGNSGSQPAGQSAHRPAWLVALGRRRWIAVLVAVALVVAAGIAIFSLNRAGQEAQPAATQTQSPSETPTPTPSETPPPAPAPAPPPSPAPIPDLPAAPMNILVIGSDIRGGTPARDAAAHTAATGEAQDQRADSLMVVHVPADRRNLYLISINRDNWVDIPGYGAAKINAALQYGGIDMETATVQQLLGITIDHTLMLDFGGFKILVDGLGGIDVNVPIPFQSSIETQHVFPAGMNHLDGQAALEFSRERYAFADGDFQRVRDQQIMLRAILARLTAGGALNDVNAVRSLVDFASCCLTVDKAFDPVQAAILAYSLRNLDVNAIGTMTLPTAGSGFVAGQSVLFPDYGGIAAVGAALREGRIGDFAKP</sequence>
<evidence type="ECO:0000259" key="4">
    <source>
        <dbReference type="Pfam" id="PF03816"/>
    </source>
</evidence>
<dbReference type="NCBIfam" id="TIGR00350">
    <property type="entry name" value="lytR_cpsA_psr"/>
    <property type="match status" value="1"/>
</dbReference>
<feature type="transmembrane region" description="Helical" evidence="3">
    <location>
        <begin position="41"/>
        <end position="61"/>
    </location>
</feature>
<keyword evidence="6" id="KW-1185">Reference proteome</keyword>
<accession>A0ABV8WIN5</accession>
<dbReference type="PANTHER" id="PTHR33392">
    <property type="entry name" value="POLYISOPRENYL-TEICHOIC ACID--PEPTIDOGLYCAN TEICHOIC ACID TRANSFERASE TAGU"/>
    <property type="match status" value="1"/>
</dbReference>
<evidence type="ECO:0000313" key="5">
    <source>
        <dbReference type="EMBL" id="MFC4395343.1"/>
    </source>
</evidence>
<dbReference type="InterPro" id="IPR004474">
    <property type="entry name" value="LytR_CpsA_psr"/>
</dbReference>
<feature type="region of interest" description="Disordered" evidence="2">
    <location>
        <begin position="1"/>
        <end position="25"/>
    </location>
</feature>
<name>A0ABV8WIN5_9MICC</name>
<gene>
    <name evidence="5" type="ORF">ACFO0G_04505</name>
</gene>
<proteinExistence type="inferred from homology"/>
<evidence type="ECO:0000256" key="3">
    <source>
        <dbReference type="SAM" id="Phobius"/>
    </source>
</evidence>